<dbReference type="Gene3D" id="2.40.50.90">
    <property type="match status" value="2"/>
</dbReference>
<dbReference type="SMART" id="SM00333">
    <property type="entry name" value="TUDOR"/>
    <property type="match status" value="2"/>
</dbReference>
<dbReference type="UniPathway" id="UPA00378"/>
<dbReference type="PROSITE" id="PS50231">
    <property type="entry name" value="RICIN_B_LECTIN"/>
    <property type="match status" value="1"/>
</dbReference>
<evidence type="ECO:0000256" key="4">
    <source>
        <dbReference type="ARBA" id="ARBA00005680"/>
    </source>
</evidence>
<dbReference type="InterPro" id="IPR002999">
    <property type="entry name" value="Tudor"/>
</dbReference>
<comment type="subcellular location">
    <subcellularLocation>
        <location evidence="2">Golgi apparatus membrane</location>
        <topology evidence="2">Single-pass type II membrane protein</topology>
    </subcellularLocation>
</comment>
<keyword evidence="5" id="KW-0328">Glycosyltransferase</keyword>
<comment type="cofactor">
    <cofactor evidence="1">
        <name>Mn(2+)</name>
        <dbReference type="ChEBI" id="CHEBI:29035"/>
    </cofactor>
</comment>
<evidence type="ECO:0000256" key="6">
    <source>
        <dbReference type="ARBA" id="ARBA00022679"/>
    </source>
</evidence>
<dbReference type="OrthoDB" id="5805117at2759"/>
<keyword evidence="11" id="KW-1133">Transmembrane helix</keyword>
<keyword evidence="12" id="KW-0333">Golgi apparatus</keyword>
<dbReference type="Proteomes" id="UP000267027">
    <property type="component" value="Unassembled WGS sequence"/>
</dbReference>
<keyword evidence="15" id="KW-0325">Glycoprotein</keyword>
<dbReference type="FunFam" id="3.90.550.10:FF:000021">
    <property type="entry name" value="Polypeptide N-acetylgalactosaminyltransferase"/>
    <property type="match status" value="1"/>
</dbReference>
<dbReference type="SUPFAM" id="SSF63748">
    <property type="entry name" value="Tudor/PWWP/MBT"/>
    <property type="match status" value="2"/>
</dbReference>
<dbReference type="InterPro" id="IPR035992">
    <property type="entry name" value="Ricin_B-like_lectins"/>
</dbReference>
<evidence type="ECO:0000256" key="16">
    <source>
        <dbReference type="ARBA" id="ARBA00023211"/>
    </source>
</evidence>
<evidence type="ECO:0000256" key="7">
    <source>
        <dbReference type="ARBA" id="ARBA00022692"/>
    </source>
</evidence>
<evidence type="ECO:0000256" key="3">
    <source>
        <dbReference type="ARBA" id="ARBA00004922"/>
    </source>
</evidence>
<dbReference type="CDD" id="cd02510">
    <property type="entry name" value="pp-GalNAc-T"/>
    <property type="match status" value="1"/>
</dbReference>
<evidence type="ECO:0000256" key="10">
    <source>
        <dbReference type="ARBA" id="ARBA00022968"/>
    </source>
</evidence>
<accession>A0A158PEM1</accession>
<sequence>MSASHRFMTSEGLMPSTIFDKGNADMDVSEEMEEVRELLYEMIKKNFPMGVSSSHLAQKYHEEYVAKGLGRELPEDWLVQVTEAEEFEAQTRGPLTILFVRLSNTTSFRRSPTPQSNVKVLTSGSGPNNVDLLKLRKDRYPLQHAEKLSCVSSSLKVKCDVVVVAFESSRELYLRAVADDSLFESMKADMRKFYADNSSDKRVHIYEVLSGGAYALCDAAGEWFRVIAMELPRSGTIKCFFCDVGVFGVYPVVDLRLLPDPGHPIMSNRALAKRASLAVPDYAIGQSSDDILRAVLFEKDVVGNFIPVQMQLNSLTETILNGESVCIADLWMADGKSIVDMVISNIPDANESISLLNGDETSTRQSPSSSASLPPTVCVFDGEIEIAPMEISQIPTETFSANALFAAGPGDISLRQVSLDPMPDYMYEKLAEECQMSDANLTGDPRPGAFYAACINERWERVQCIRASKIDTAAFCVYLIDIGAFHYVRADALRRLNVKTPFKKMLMFKCRVANVIPVGGQDVWSRESHEAVREFFEAGMGETVMVTPITNSCGLWKQLNAPAVPFLTANISCYGRDLAEWLISHQLALPNLPVRGDRLNAPDIWNPLQKLDEKEHGFSSEKCYHYLVKSFQPPEFGEAGTGVVIPADLSAEKDKRFLENQFNVMASEMISVNRSLPDYRSSQCQSRTYAADLPKTSIIIVFHNEAWTTLLRTLHSVINRSPHHLLEEIILIDDLSDRDYLKEPLDEYIKRFPIKIRITHLKQRSGLIRARLHGSEMAKGRIILFLDAHVEVTHGWLEPLLERVADDRKRVVAPIIDVISDDTFEYVTASDTTWGGFNWHLNFRWYPVPKREMIRRNGDHSSPIQTPTIAGGLFAIDRQFFYDIGSYDEGMQVWGGENLEISFRVWMCGGSLEIHPCSRVGHVFRKQTPYTFPAARHVDAGDLSSRQQLRANLQCKSFEWYLRNIYPEAPVPYDFKSIGAIFNKDLRLCFDTMAKKDGPVGLQPCHGSGGNQAWSLTGRGEVRSDDLCLSAGSSLSMDNIVRIERCNVASTNPKHLFKYNPECFPLQNGLLVHVKTGRCLSILSQKEVGLLKCDYSPEQIWSVEGYMM</sequence>
<keyword evidence="20" id="KW-1185">Reference proteome</keyword>
<dbReference type="PANTHER" id="PTHR11675">
    <property type="entry name" value="N-ACETYLGALACTOSAMINYLTRANSFERASE"/>
    <property type="match status" value="1"/>
</dbReference>
<evidence type="ECO:0000256" key="14">
    <source>
        <dbReference type="ARBA" id="ARBA00023157"/>
    </source>
</evidence>
<evidence type="ECO:0000256" key="13">
    <source>
        <dbReference type="ARBA" id="ARBA00023136"/>
    </source>
</evidence>
<keyword evidence="14" id="KW-1015">Disulfide bond</keyword>
<reference evidence="21" key="1">
    <citation type="submission" date="2016-04" db="UniProtKB">
        <authorList>
            <consortium name="WormBaseParasite"/>
        </authorList>
    </citation>
    <scope>IDENTIFICATION</scope>
</reference>
<keyword evidence="13" id="KW-0472">Membrane</keyword>
<dbReference type="Pfam" id="PF00652">
    <property type="entry name" value="Ricin_B_lectin"/>
    <property type="match status" value="1"/>
</dbReference>
<name>A0A158PEM1_ANGCS</name>
<keyword evidence="8" id="KW-0479">Metal-binding</keyword>
<comment type="similarity">
    <text evidence="4">Belongs to the glycosyltransferase 2 family. GalNAc-T subfamily.</text>
</comment>
<keyword evidence="6" id="KW-0808">Transferase</keyword>
<dbReference type="GO" id="GO:0030246">
    <property type="term" value="F:carbohydrate binding"/>
    <property type="evidence" value="ECO:0007669"/>
    <property type="project" value="UniProtKB-KW"/>
</dbReference>
<dbReference type="AlphaFoldDB" id="A0A158PEM1"/>
<dbReference type="InterPro" id="IPR045885">
    <property type="entry name" value="GalNAc-T"/>
</dbReference>
<dbReference type="STRING" id="334426.A0A158PEM1"/>
<dbReference type="CDD" id="cd20379">
    <property type="entry name" value="Tudor_dTUD-like"/>
    <property type="match status" value="2"/>
</dbReference>
<dbReference type="CDD" id="cd23433">
    <property type="entry name" value="beta-trefoil_Ricin_GALNT1-like"/>
    <property type="match status" value="1"/>
</dbReference>
<keyword evidence="10" id="KW-0735">Signal-anchor</keyword>
<dbReference type="SMART" id="SM00458">
    <property type="entry name" value="RICIN"/>
    <property type="match status" value="1"/>
</dbReference>
<evidence type="ECO:0000313" key="20">
    <source>
        <dbReference type="Proteomes" id="UP000267027"/>
    </source>
</evidence>
<dbReference type="Gene3D" id="2.30.30.140">
    <property type="match status" value="2"/>
</dbReference>
<comment type="pathway">
    <text evidence="3">Protein modification; protein glycosylation.</text>
</comment>
<dbReference type="GO" id="GO:0000139">
    <property type="term" value="C:Golgi membrane"/>
    <property type="evidence" value="ECO:0007669"/>
    <property type="project" value="UniProtKB-SubCell"/>
</dbReference>
<dbReference type="SUPFAM" id="SSF53448">
    <property type="entry name" value="Nucleotide-diphospho-sugar transferases"/>
    <property type="match status" value="1"/>
</dbReference>
<dbReference type="GO" id="GO:0004653">
    <property type="term" value="F:polypeptide N-acetylgalactosaminyltransferase activity"/>
    <property type="evidence" value="ECO:0007669"/>
    <property type="project" value="TreeGrafter"/>
</dbReference>
<evidence type="ECO:0000256" key="9">
    <source>
        <dbReference type="ARBA" id="ARBA00022734"/>
    </source>
</evidence>
<proteinExistence type="inferred from homology"/>
<evidence type="ECO:0000259" key="18">
    <source>
        <dbReference type="SMART" id="SM00458"/>
    </source>
</evidence>
<keyword evidence="16" id="KW-0464">Manganese</keyword>
<evidence type="ECO:0000313" key="19">
    <source>
        <dbReference type="EMBL" id="VDM53754.1"/>
    </source>
</evidence>
<dbReference type="Pfam" id="PF00567">
    <property type="entry name" value="TUDOR"/>
    <property type="match status" value="2"/>
</dbReference>
<dbReference type="InterPro" id="IPR035437">
    <property type="entry name" value="SNase_OB-fold_sf"/>
</dbReference>
<feature type="domain" description="Tudor" evidence="17">
    <location>
        <begin position="206"/>
        <end position="263"/>
    </location>
</feature>
<dbReference type="Gene3D" id="2.80.10.50">
    <property type="match status" value="1"/>
</dbReference>
<dbReference type="Gene3D" id="3.90.550.10">
    <property type="entry name" value="Spore Coat Polysaccharide Biosynthesis Protein SpsA, Chain A"/>
    <property type="match status" value="1"/>
</dbReference>
<keyword evidence="9" id="KW-0430">Lectin</keyword>
<dbReference type="EMBL" id="UYYA01000400">
    <property type="protein sequence ID" value="VDM53754.1"/>
    <property type="molecule type" value="Genomic_DNA"/>
</dbReference>
<dbReference type="InterPro" id="IPR001173">
    <property type="entry name" value="Glyco_trans_2-like"/>
</dbReference>
<dbReference type="OMA" id="ACINERW"/>
<evidence type="ECO:0000256" key="11">
    <source>
        <dbReference type="ARBA" id="ARBA00022989"/>
    </source>
</evidence>
<organism evidence="21">
    <name type="scientific">Angiostrongylus costaricensis</name>
    <name type="common">Nematode worm</name>
    <dbReference type="NCBI Taxonomy" id="334426"/>
    <lineage>
        <taxon>Eukaryota</taxon>
        <taxon>Metazoa</taxon>
        <taxon>Ecdysozoa</taxon>
        <taxon>Nematoda</taxon>
        <taxon>Chromadorea</taxon>
        <taxon>Rhabditida</taxon>
        <taxon>Rhabditina</taxon>
        <taxon>Rhabditomorpha</taxon>
        <taxon>Strongyloidea</taxon>
        <taxon>Metastrongylidae</taxon>
        <taxon>Angiostrongylus</taxon>
    </lineage>
</organism>
<dbReference type="GO" id="GO:0006493">
    <property type="term" value="P:protein O-linked glycosylation"/>
    <property type="evidence" value="ECO:0007669"/>
    <property type="project" value="TreeGrafter"/>
</dbReference>
<evidence type="ECO:0000256" key="8">
    <source>
        <dbReference type="ARBA" id="ARBA00022723"/>
    </source>
</evidence>
<evidence type="ECO:0000256" key="15">
    <source>
        <dbReference type="ARBA" id="ARBA00023180"/>
    </source>
</evidence>
<dbReference type="InterPro" id="IPR029044">
    <property type="entry name" value="Nucleotide-diphossugar_trans"/>
</dbReference>
<evidence type="ECO:0000256" key="5">
    <source>
        <dbReference type="ARBA" id="ARBA00022676"/>
    </source>
</evidence>
<dbReference type="SUPFAM" id="SSF50370">
    <property type="entry name" value="Ricin B-like lectins"/>
    <property type="match status" value="1"/>
</dbReference>
<dbReference type="PANTHER" id="PTHR11675:SF101">
    <property type="entry name" value="POLYPEPTIDE N-ACETYLGALACTOSAMINYLTRANSFERASE 5"/>
    <property type="match status" value="1"/>
</dbReference>
<feature type="domain" description="Ricin B lectin" evidence="18">
    <location>
        <begin position="976"/>
        <end position="1104"/>
    </location>
</feature>
<dbReference type="WBParaSite" id="ACOC_0000216801-mRNA-1">
    <property type="protein sequence ID" value="ACOC_0000216801-mRNA-1"/>
    <property type="gene ID" value="ACOC_0000216801"/>
</dbReference>
<evidence type="ECO:0000259" key="17">
    <source>
        <dbReference type="SMART" id="SM00333"/>
    </source>
</evidence>
<feature type="domain" description="Tudor" evidence="17">
    <location>
        <begin position="443"/>
        <end position="501"/>
    </location>
</feature>
<keyword evidence="7" id="KW-0812">Transmembrane</keyword>
<dbReference type="GO" id="GO:0046872">
    <property type="term" value="F:metal ion binding"/>
    <property type="evidence" value="ECO:0007669"/>
    <property type="project" value="UniProtKB-KW"/>
</dbReference>
<dbReference type="Pfam" id="PF00535">
    <property type="entry name" value="Glycos_transf_2"/>
    <property type="match status" value="1"/>
</dbReference>
<evidence type="ECO:0000256" key="1">
    <source>
        <dbReference type="ARBA" id="ARBA00001936"/>
    </source>
</evidence>
<evidence type="ECO:0000313" key="21">
    <source>
        <dbReference type="WBParaSite" id="ACOC_0000216801-mRNA-1"/>
    </source>
</evidence>
<protein>
    <submittedName>
        <fullName evidence="21">Ricin B-type lectin domain-containing protein</fullName>
    </submittedName>
</protein>
<gene>
    <name evidence="19" type="ORF">ACOC_LOCUS2169</name>
</gene>
<evidence type="ECO:0000256" key="2">
    <source>
        <dbReference type="ARBA" id="ARBA00004323"/>
    </source>
</evidence>
<evidence type="ECO:0000256" key="12">
    <source>
        <dbReference type="ARBA" id="ARBA00023034"/>
    </source>
</evidence>
<dbReference type="InterPro" id="IPR000772">
    <property type="entry name" value="Ricin_B_lectin"/>
</dbReference>
<reference evidence="19 20" key="2">
    <citation type="submission" date="2018-11" db="EMBL/GenBank/DDBJ databases">
        <authorList>
            <consortium name="Pathogen Informatics"/>
        </authorList>
    </citation>
    <scope>NUCLEOTIDE SEQUENCE [LARGE SCALE GENOMIC DNA]</scope>
    <source>
        <strain evidence="19 20">Costa Rica</strain>
    </source>
</reference>